<keyword evidence="8" id="KW-1185">Reference proteome</keyword>
<dbReference type="FunFam" id="2.60.120.10:FF:000073">
    <property type="entry name" value="Glycinin G1"/>
    <property type="match status" value="1"/>
</dbReference>
<dbReference type="EMBL" id="LRBV02000009">
    <property type="status" value="NOT_ANNOTATED_CDS"/>
    <property type="molecule type" value="Genomic_DNA"/>
</dbReference>
<keyword evidence="3" id="KW-0758">Storage protein</keyword>
<dbReference type="InterPro" id="IPR006045">
    <property type="entry name" value="Cupin_1"/>
</dbReference>
<evidence type="ECO:0000259" key="6">
    <source>
        <dbReference type="SMART" id="SM00835"/>
    </source>
</evidence>
<evidence type="ECO:0000256" key="3">
    <source>
        <dbReference type="ARBA" id="ARBA00022761"/>
    </source>
</evidence>
<dbReference type="InterPro" id="IPR014710">
    <property type="entry name" value="RmlC-like_jellyroll"/>
</dbReference>
<dbReference type="Proteomes" id="UP000594261">
    <property type="component" value="Chromosome 9"/>
</dbReference>
<keyword evidence="4" id="KW-0708">Seed storage protein</keyword>
<dbReference type="Pfam" id="PF00190">
    <property type="entry name" value="Cupin_1"/>
    <property type="match status" value="1"/>
</dbReference>
<evidence type="ECO:0000256" key="5">
    <source>
        <dbReference type="ARBA" id="ARBA00023157"/>
    </source>
</evidence>
<dbReference type="InterPro" id="IPR011051">
    <property type="entry name" value="RmlC_Cupin_sf"/>
</dbReference>
<dbReference type="AlphaFoldDB" id="A0A7N2MKI7"/>
<name>A0A7N2MKI7_QUELO</name>
<accession>A0A7N2MKI7</accession>
<proteinExistence type="inferred from homology"/>
<evidence type="ECO:0000313" key="8">
    <source>
        <dbReference type="Proteomes" id="UP000594261"/>
    </source>
</evidence>
<evidence type="ECO:0000256" key="4">
    <source>
        <dbReference type="ARBA" id="ARBA00023129"/>
    </source>
</evidence>
<protein>
    <recommendedName>
        <fullName evidence="6">Cupin type-1 domain-containing protein</fullName>
    </recommendedName>
</protein>
<dbReference type="PANTHER" id="PTHR31189:SF35">
    <property type="entry name" value="12S SEED STORAGE PROTEIN CRB"/>
    <property type="match status" value="1"/>
</dbReference>
<dbReference type="Gene3D" id="2.60.120.10">
    <property type="entry name" value="Jelly Rolls"/>
    <property type="match status" value="1"/>
</dbReference>
<dbReference type="InterPro" id="IPR006044">
    <property type="entry name" value="11S_seedstore_pln"/>
</dbReference>
<evidence type="ECO:0000313" key="7">
    <source>
        <dbReference type="EnsemblPlants" id="QL09p038783:mrna"/>
    </source>
</evidence>
<dbReference type="GO" id="GO:0048316">
    <property type="term" value="P:seed development"/>
    <property type="evidence" value="ECO:0007669"/>
    <property type="project" value="UniProtKB-ARBA"/>
</dbReference>
<evidence type="ECO:0000256" key="1">
    <source>
        <dbReference type="ARBA" id="ARBA00007178"/>
    </source>
</evidence>
<reference evidence="7 8" key="1">
    <citation type="journal article" date="2016" name="G3 (Bethesda)">
        <title>First Draft Assembly and Annotation of the Genome of a California Endemic Oak Quercus lobata Nee (Fagaceae).</title>
        <authorList>
            <person name="Sork V.L."/>
            <person name="Fitz-Gibbon S.T."/>
            <person name="Puiu D."/>
            <person name="Crepeau M."/>
            <person name="Gugger P.F."/>
            <person name="Sherman R."/>
            <person name="Stevens K."/>
            <person name="Langley C.H."/>
            <person name="Pellegrini M."/>
            <person name="Salzberg S.L."/>
        </authorList>
    </citation>
    <scope>NUCLEOTIDE SEQUENCE [LARGE SCALE GENOMIC DNA]</scope>
    <source>
        <strain evidence="7 8">cv. SW786</strain>
    </source>
</reference>
<reference evidence="7" key="2">
    <citation type="submission" date="2021-01" db="UniProtKB">
        <authorList>
            <consortium name="EnsemblPlants"/>
        </authorList>
    </citation>
    <scope>IDENTIFICATION</scope>
</reference>
<dbReference type="GO" id="GO:0045735">
    <property type="term" value="F:nutrient reservoir activity"/>
    <property type="evidence" value="ECO:0007669"/>
    <property type="project" value="UniProtKB-KW"/>
</dbReference>
<sequence>MRRGTRGHGRDNGIKETLCTLRLRENIHDPSRADIYNPEADRINTLKSHNLPVLHWLQLSAEFGRLQRDAIYVPHWNQNAHSIIYVVRGHAQLQVVDDFGQTVFDDELQQDQILTVPQNFAVVKQASSDGFEWVAFKTNDNAQISPLAGQTSVLRVIPTDVLANTFQLLQEDISELKLNLLQQENTIIRPSRSSSQRRAIAYDEV</sequence>
<dbReference type="SMART" id="SM00835">
    <property type="entry name" value="Cupin_1"/>
    <property type="match status" value="1"/>
</dbReference>
<dbReference type="OMA" id="CINTINW"/>
<organism evidence="7 8">
    <name type="scientific">Quercus lobata</name>
    <name type="common">Valley oak</name>
    <dbReference type="NCBI Taxonomy" id="97700"/>
    <lineage>
        <taxon>Eukaryota</taxon>
        <taxon>Viridiplantae</taxon>
        <taxon>Streptophyta</taxon>
        <taxon>Embryophyta</taxon>
        <taxon>Tracheophyta</taxon>
        <taxon>Spermatophyta</taxon>
        <taxon>Magnoliopsida</taxon>
        <taxon>eudicotyledons</taxon>
        <taxon>Gunneridae</taxon>
        <taxon>Pentapetalae</taxon>
        <taxon>rosids</taxon>
        <taxon>fabids</taxon>
        <taxon>Fagales</taxon>
        <taxon>Fagaceae</taxon>
        <taxon>Quercus</taxon>
    </lineage>
</organism>
<dbReference type="SUPFAM" id="SSF51182">
    <property type="entry name" value="RmlC-like cupins"/>
    <property type="match status" value="1"/>
</dbReference>
<feature type="domain" description="Cupin type-1" evidence="6">
    <location>
        <begin position="25"/>
        <end position="174"/>
    </location>
</feature>
<dbReference type="PANTHER" id="PTHR31189">
    <property type="entry name" value="OS03G0336100 PROTEIN-RELATED"/>
    <property type="match status" value="1"/>
</dbReference>
<dbReference type="InParanoid" id="A0A7N2MKI7"/>
<dbReference type="InterPro" id="IPR050253">
    <property type="entry name" value="Seed_Storage-Functional"/>
</dbReference>
<dbReference type="CDD" id="cd02243">
    <property type="entry name" value="cupin_11S_legumin_C"/>
    <property type="match status" value="1"/>
</dbReference>
<dbReference type="PRINTS" id="PR00439">
    <property type="entry name" value="11SGLOBULIN"/>
</dbReference>
<keyword evidence="2" id="KW-0732">Signal</keyword>
<keyword evidence="5" id="KW-1015">Disulfide bond</keyword>
<evidence type="ECO:0000256" key="2">
    <source>
        <dbReference type="ARBA" id="ARBA00022729"/>
    </source>
</evidence>
<dbReference type="EnsemblPlants" id="QL09p038783:mrna">
    <property type="protein sequence ID" value="QL09p038783:mrna"/>
    <property type="gene ID" value="QL09p038783"/>
</dbReference>
<comment type="similarity">
    <text evidence="1">Belongs to the 11S seed storage protein (globulins) family.</text>
</comment>
<dbReference type="Gramene" id="QL09p038783:mrna">
    <property type="protein sequence ID" value="QL09p038783:mrna"/>
    <property type="gene ID" value="QL09p038783"/>
</dbReference>